<feature type="domain" description="HTH araC/xylS-type" evidence="4">
    <location>
        <begin position="170"/>
        <end position="269"/>
    </location>
</feature>
<comment type="caution">
    <text evidence="5">The sequence shown here is derived from an EMBL/GenBank/DDBJ whole genome shotgun (WGS) entry which is preliminary data.</text>
</comment>
<dbReference type="Pfam" id="PF12833">
    <property type="entry name" value="HTH_18"/>
    <property type="match status" value="1"/>
</dbReference>
<gene>
    <name evidence="5" type="ORF">O9H85_33395</name>
</gene>
<dbReference type="InterPro" id="IPR018060">
    <property type="entry name" value="HTH_AraC"/>
</dbReference>
<dbReference type="PANTHER" id="PTHR43280:SF2">
    <property type="entry name" value="HTH-TYPE TRANSCRIPTIONAL REGULATOR EXSA"/>
    <property type="match status" value="1"/>
</dbReference>
<keyword evidence="6" id="KW-1185">Reference proteome</keyword>
<keyword evidence="2" id="KW-0238">DNA-binding</keyword>
<dbReference type="InterPro" id="IPR020449">
    <property type="entry name" value="Tscrpt_reg_AraC-type_HTH"/>
</dbReference>
<sequence>MEERGVGSCTSLGPGIRESSEQAREALQYKSALGSNRVIGYDEAVRQTETELFDRLQRIRAMTQSYKTGSEEWRRLLDDFFTDLGKGWYTHQEIVNLTNYMIFTLTKELSEFPADYLAIWKQEAIGPMTRVLDTFDTVEDIRQVFSSALYGVETRWKELRENRNNRNLVHSIKSYIEEHFGNPDLSLQLLSEECGVNKSYISRVFKDEFGENFVDYVAGIRIREAKRLMEGTELAIQDIAARVGYVHYFSFNRAFKKAVGLPPSDFRKGHTV</sequence>
<dbReference type="InterPro" id="IPR018062">
    <property type="entry name" value="HTH_AraC-typ_CS"/>
</dbReference>
<name>A0ABT4QJW2_9BACL</name>
<keyword evidence="1" id="KW-0805">Transcription regulation</keyword>
<dbReference type="PROSITE" id="PS00041">
    <property type="entry name" value="HTH_ARAC_FAMILY_1"/>
    <property type="match status" value="1"/>
</dbReference>
<proteinExistence type="predicted"/>
<organism evidence="5 6">
    <name type="scientific">Paenibacillus gyeongsangnamensis</name>
    <dbReference type="NCBI Taxonomy" id="3388067"/>
    <lineage>
        <taxon>Bacteria</taxon>
        <taxon>Bacillati</taxon>
        <taxon>Bacillota</taxon>
        <taxon>Bacilli</taxon>
        <taxon>Bacillales</taxon>
        <taxon>Paenibacillaceae</taxon>
        <taxon>Paenibacillus</taxon>
    </lineage>
</organism>
<evidence type="ECO:0000259" key="4">
    <source>
        <dbReference type="PROSITE" id="PS01124"/>
    </source>
</evidence>
<dbReference type="PRINTS" id="PR00032">
    <property type="entry name" value="HTHARAC"/>
</dbReference>
<dbReference type="EMBL" id="JAQAGZ010000032">
    <property type="protein sequence ID" value="MCZ8517163.1"/>
    <property type="molecule type" value="Genomic_DNA"/>
</dbReference>
<dbReference type="Gene3D" id="1.10.10.60">
    <property type="entry name" value="Homeodomain-like"/>
    <property type="match status" value="2"/>
</dbReference>
<dbReference type="InterPro" id="IPR009057">
    <property type="entry name" value="Homeodomain-like_sf"/>
</dbReference>
<reference evidence="5 6" key="1">
    <citation type="submission" date="2022-12" db="EMBL/GenBank/DDBJ databases">
        <title>Draft genome sequence of Paenibacillus sp. dW9.</title>
        <authorList>
            <person name="Choi E.-W."/>
            <person name="Kim D.-U."/>
        </authorList>
    </citation>
    <scope>NUCLEOTIDE SEQUENCE [LARGE SCALE GENOMIC DNA]</scope>
    <source>
        <strain evidence="6">dW9</strain>
    </source>
</reference>
<evidence type="ECO:0000256" key="2">
    <source>
        <dbReference type="ARBA" id="ARBA00023125"/>
    </source>
</evidence>
<dbReference type="PROSITE" id="PS01124">
    <property type="entry name" value="HTH_ARAC_FAMILY_2"/>
    <property type="match status" value="1"/>
</dbReference>
<evidence type="ECO:0000313" key="5">
    <source>
        <dbReference type="EMBL" id="MCZ8517163.1"/>
    </source>
</evidence>
<keyword evidence="3" id="KW-0804">Transcription</keyword>
<dbReference type="SMART" id="SM00342">
    <property type="entry name" value="HTH_ARAC"/>
    <property type="match status" value="1"/>
</dbReference>
<dbReference type="PANTHER" id="PTHR43280">
    <property type="entry name" value="ARAC-FAMILY TRANSCRIPTIONAL REGULATOR"/>
    <property type="match status" value="1"/>
</dbReference>
<accession>A0ABT4QJW2</accession>
<protein>
    <submittedName>
        <fullName evidence="5">AraC family transcriptional regulator</fullName>
    </submittedName>
</protein>
<dbReference type="Proteomes" id="UP001527882">
    <property type="component" value="Unassembled WGS sequence"/>
</dbReference>
<evidence type="ECO:0000256" key="1">
    <source>
        <dbReference type="ARBA" id="ARBA00023015"/>
    </source>
</evidence>
<evidence type="ECO:0000313" key="6">
    <source>
        <dbReference type="Proteomes" id="UP001527882"/>
    </source>
</evidence>
<dbReference type="SUPFAM" id="SSF46689">
    <property type="entry name" value="Homeodomain-like"/>
    <property type="match status" value="2"/>
</dbReference>
<evidence type="ECO:0000256" key="3">
    <source>
        <dbReference type="ARBA" id="ARBA00023163"/>
    </source>
</evidence>
<dbReference type="RefSeq" id="WP_269885694.1">
    <property type="nucleotide sequence ID" value="NZ_JAQAGZ010000032.1"/>
</dbReference>